<dbReference type="InterPro" id="IPR007831">
    <property type="entry name" value="T2SS_GspE_N"/>
</dbReference>
<evidence type="ECO:0000313" key="5">
    <source>
        <dbReference type="EMBL" id="PWW47690.1"/>
    </source>
</evidence>
<dbReference type="GO" id="GO:0005524">
    <property type="term" value="F:ATP binding"/>
    <property type="evidence" value="ECO:0007669"/>
    <property type="project" value="UniProtKB-KW"/>
</dbReference>
<dbReference type="EMBL" id="QGUB01000002">
    <property type="protein sequence ID" value="PWW47690.1"/>
    <property type="molecule type" value="Genomic_DNA"/>
</dbReference>
<dbReference type="Gene3D" id="3.40.50.300">
    <property type="entry name" value="P-loop containing nucleotide triphosphate hydrolases"/>
    <property type="match status" value="1"/>
</dbReference>
<gene>
    <name evidence="5" type="ORF">DFR36_10263</name>
</gene>
<name>A0A317RD68_9BURK</name>
<dbReference type="GO" id="GO:0016887">
    <property type="term" value="F:ATP hydrolysis activity"/>
    <property type="evidence" value="ECO:0007669"/>
    <property type="project" value="TreeGrafter"/>
</dbReference>
<evidence type="ECO:0000256" key="1">
    <source>
        <dbReference type="ARBA" id="ARBA00006611"/>
    </source>
</evidence>
<dbReference type="CDD" id="cd01129">
    <property type="entry name" value="PulE-GspE-like"/>
    <property type="match status" value="1"/>
</dbReference>
<protein>
    <submittedName>
        <fullName evidence="5">General secretion pathway protein E/type IV pilus assembly protein PilB</fullName>
    </submittedName>
</protein>
<dbReference type="GO" id="GO:0005886">
    <property type="term" value="C:plasma membrane"/>
    <property type="evidence" value="ECO:0007669"/>
    <property type="project" value="TreeGrafter"/>
</dbReference>
<comment type="caution">
    <text evidence="5">The sequence shown here is derived from an EMBL/GenBank/DDBJ whole genome shotgun (WGS) entry which is preliminary data.</text>
</comment>
<dbReference type="SUPFAM" id="SSF160246">
    <property type="entry name" value="EspE N-terminal domain-like"/>
    <property type="match status" value="1"/>
</dbReference>
<dbReference type="InterPro" id="IPR001482">
    <property type="entry name" value="T2SS/T4SS_dom"/>
</dbReference>
<dbReference type="SMART" id="SM00382">
    <property type="entry name" value="AAA"/>
    <property type="match status" value="1"/>
</dbReference>
<dbReference type="InterPro" id="IPR027417">
    <property type="entry name" value="P-loop_NTPase"/>
</dbReference>
<dbReference type="Gene3D" id="3.30.450.90">
    <property type="match status" value="1"/>
</dbReference>
<evidence type="ECO:0000259" key="4">
    <source>
        <dbReference type="PROSITE" id="PS00662"/>
    </source>
</evidence>
<dbReference type="SUPFAM" id="SSF52540">
    <property type="entry name" value="P-loop containing nucleoside triphosphate hydrolases"/>
    <property type="match status" value="1"/>
</dbReference>
<dbReference type="InterPro" id="IPR037257">
    <property type="entry name" value="T2SS_E_N_sf"/>
</dbReference>
<feature type="domain" description="Bacterial type II secretion system protein E" evidence="4">
    <location>
        <begin position="391"/>
        <end position="405"/>
    </location>
</feature>
<sequence>MSTAAPASPSTAPRPPMRLGERLQHMGLVSADQIQIALLEQKKTGTQLGDALIALGFVTEDAMREALGQTLGQQTIELSAVLADPQALARVPKAMALRFQVFPVSFQADTQQLVLASPKPNDIIAADQIRAHVGVGVTIIWRLASAAEVLSAIDQFYGYELSIDGIIHEIETGQLDVASLAQGQGGYSHPVVRLVDALLSDAVHKLASDIHFEPEGQFLRIRYRIDGVLRQVRVLHGRYWNAMLVRLKLLAGMNIAESRAPQDGRVSLSISARSVDFRAAVQPTIHGENFVLRVLDAKRGIVEYRQLGLTDEQYYLLDLMLARPEGIILVTGPTGSGKTTTLYSVLNHLNDESVNIMTLEDPVEYPITRIRQTSISDGSKIDFSAGVRSLMRQDPDIILVGEVRDKDTAEMAFRAAMTGHQVFSTLHTNSALRSFQRIKDLGVSPEVMAGNIIGIIAQRLVRRVCRHCRQPLQVQDGSAEALLMGAQAVGATVYRAHPGGCEACGFQGYRGRLAIMELLRMDAALDELITRNATIGELTAHARASGFVPMADDGLRRVLEGITTVEEIGRVVDLTARL</sequence>
<dbReference type="PANTHER" id="PTHR30258">
    <property type="entry name" value="TYPE II SECRETION SYSTEM PROTEIN GSPE-RELATED"/>
    <property type="match status" value="1"/>
</dbReference>
<organism evidence="5 6">
    <name type="scientific">Melaminivora alkalimesophila</name>
    <dbReference type="NCBI Taxonomy" id="1165852"/>
    <lineage>
        <taxon>Bacteria</taxon>
        <taxon>Pseudomonadati</taxon>
        <taxon>Pseudomonadota</taxon>
        <taxon>Betaproteobacteria</taxon>
        <taxon>Burkholderiales</taxon>
        <taxon>Comamonadaceae</taxon>
        <taxon>Melaminivora</taxon>
    </lineage>
</organism>
<dbReference type="RefSeq" id="WP_019373331.1">
    <property type="nucleotide sequence ID" value="NZ_ALEE01000242.1"/>
</dbReference>
<dbReference type="Gene3D" id="3.30.300.160">
    <property type="entry name" value="Type II secretion system, protein E, N-terminal domain"/>
    <property type="match status" value="1"/>
</dbReference>
<dbReference type="PROSITE" id="PS00662">
    <property type="entry name" value="T2SP_E"/>
    <property type="match status" value="1"/>
</dbReference>
<dbReference type="InterPro" id="IPR003593">
    <property type="entry name" value="AAA+_ATPase"/>
</dbReference>
<keyword evidence="6" id="KW-1185">Reference proteome</keyword>
<dbReference type="Pfam" id="PF05157">
    <property type="entry name" value="MshEN"/>
    <property type="match status" value="1"/>
</dbReference>
<dbReference type="AlphaFoldDB" id="A0A317RD68"/>
<keyword evidence="3" id="KW-0067">ATP-binding</keyword>
<dbReference type="PANTHER" id="PTHR30258:SF2">
    <property type="entry name" value="COMG OPERON PROTEIN 1"/>
    <property type="match status" value="1"/>
</dbReference>
<keyword evidence="2" id="KW-0547">Nucleotide-binding</keyword>
<accession>A0A317RD68</accession>
<proteinExistence type="inferred from homology"/>
<dbReference type="Pfam" id="PF00437">
    <property type="entry name" value="T2SSE"/>
    <property type="match status" value="1"/>
</dbReference>
<reference evidence="5 6" key="1">
    <citation type="submission" date="2018-05" db="EMBL/GenBank/DDBJ databases">
        <title>Genomic Encyclopedia of Type Strains, Phase IV (KMG-IV): sequencing the most valuable type-strain genomes for metagenomic binning, comparative biology and taxonomic classification.</title>
        <authorList>
            <person name="Goeker M."/>
        </authorList>
    </citation>
    <scope>NUCLEOTIDE SEQUENCE [LARGE SCALE GENOMIC DNA]</scope>
    <source>
        <strain evidence="5 6">DSM 26006</strain>
    </source>
</reference>
<evidence type="ECO:0000313" key="6">
    <source>
        <dbReference type="Proteomes" id="UP000246483"/>
    </source>
</evidence>
<evidence type="ECO:0000256" key="3">
    <source>
        <dbReference type="ARBA" id="ARBA00022840"/>
    </source>
</evidence>
<evidence type="ECO:0000256" key="2">
    <source>
        <dbReference type="ARBA" id="ARBA00022741"/>
    </source>
</evidence>
<dbReference type="Proteomes" id="UP000246483">
    <property type="component" value="Unassembled WGS sequence"/>
</dbReference>
<comment type="similarity">
    <text evidence="1">Belongs to the GSP E family.</text>
</comment>